<evidence type="ECO:0000256" key="2">
    <source>
        <dbReference type="SAM" id="Phobius"/>
    </source>
</evidence>
<name>A0A171DKH7_9ACTN</name>
<feature type="region of interest" description="Disordered" evidence="1">
    <location>
        <begin position="64"/>
        <end position="85"/>
    </location>
</feature>
<reference evidence="4" key="2">
    <citation type="submission" date="2016-04" db="EMBL/GenBank/DDBJ databases">
        <title>Planomonospora sphaerica JCM9374 whole genome shotgun sequence.</title>
        <authorList>
            <person name="Suzuki T."/>
            <person name="Dohra H."/>
            <person name="Kodani S."/>
        </authorList>
    </citation>
    <scope>NUCLEOTIDE SEQUENCE [LARGE SCALE GENOMIC DNA]</scope>
    <source>
        <strain evidence="4">JCM 9374</strain>
    </source>
</reference>
<keyword evidence="4" id="KW-1185">Reference proteome</keyword>
<sequence length="139" mass="14902">MTDAMPPRRVQTGNVQENHDIRQDMRATLDARRELGPEYETALVESFVERLDATIAARVRAEVHATGSAPYGPPPKKQRRSGDSSATIALGSLGIGIPLTGIAAGEAGVAGLLLAWGGIIAVNLAHALGGWRRRDYRDY</sequence>
<evidence type="ECO:0000256" key="1">
    <source>
        <dbReference type="SAM" id="MobiDB-lite"/>
    </source>
</evidence>
<reference evidence="3 4" key="1">
    <citation type="journal article" date="2016" name="Genome Announc.">
        <title>Draft Genome Sequence of Planomonospora sphaerica JCM9374, a Rare Actinomycete.</title>
        <authorList>
            <person name="Dohra H."/>
            <person name="Suzuki T."/>
            <person name="Inoue Y."/>
            <person name="Kodani S."/>
        </authorList>
    </citation>
    <scope>NUCLEOTIDE SEQUENCE [LARGE SCALE GENOMIC DNA]</scope>
    <source>
        <strain evidence="3 4">JCM 9374</strain>
    </source>
</reference>
<dbReference type="EMBL" id="BDCX01000013">
    <property type="protein sequence ID" value="GAT69332.1"/>
    <property type="molecule type" value="Genomic_DNA"/>
</dbReference>
<organism evidence="3 4">
    <name type="scientific">Planomonospora sphaerica</name>
    <dbReference type="NCBI Taxonomy" id="161355"/>
    <lineage>
        <taxon>Bacteria</taxon>
        <taxon>Bacillati</taxon>
        <taxon>Actinomycetota</taxon>
        <taxon>Actinomycetes</taxon>
        <taxon>Streptosporangiales</taxon>
        <taxon>Streptosporangiaceae</taxon>
        <taxon>Planomonospora</taxon>
    </lineage>
</organism>
<protein>
    <submittedName>
        <fullName evidence="3">Membrane protein</fullName>
    </submittedName>
</protein>
<keyword evidence="2" id="KW-0812">Transmembrane</keyword>
<dbReference type="STRING" id="161355.PS9374_05007"/>
<proteinExistence type="predicted"/>
<gene>
    <name evidence="3" type="ORF">PS9374_05007</name>
</gene>
<comment type="caution">
    <text evidence="3">The sequence shown here is derived from an EMBL/GenBank/DDBJ whole genome shotgun (WGS) entry which is preliminary data.</text>
</comment>
<evidence type="ECO:0000313" key="3">
    <source>
        <dbReference type="EMBL" id="GAT69332.1"/>
    </source>
</evidence>
<keyword evidence="2" id="KW-0472">Membrane</keyword>
<dbReference type="Proteomes" id="UP000077701">
    <property type="component" value="Unassembled WGS sequence"/>
</dbReference>
<dbReference type="AlphaFoldDB" id="A0A171DKH7"/>
<keyword evidence="2" id="KW-1133">Transmembrane helix</keyword>
<feature type="transmembrane region" description="Helical" evidence="2">
    <location>
        <begin position="86"/>
        <end position="104"/>
    </location>
</feature>
<accession>A0A171DKH7</accession>
<feature type="transmembrane region" description="Helical" evidence="2">
    <location>
        <begin position="110"/>
        <end position="131"/>
    </location>
</feature>
<evidence type="ECO:0000313" key="4">
    <source>
        <dbReference type="Proteomes" id="UP000077701"/>
    </source>
</evidence>